<dbReference type="InterPro" id="IPR001789">
    <property type="entry name" value="Sig_transdc_resp-reg_receiver"/>
</dbReference>
<dbReference type="InterPro" id="IPR011006">
    <property type="entry name" value="CheY-like_superfamily"/>
</dbReference>
<accession>A0A5B7X8S1</accession>
<dbReference type="RefSeq" id="WP_139067584.1">
    <property type="nucleotide sequence ID" value="NZ_CP040812.1"/>
</dbReference>
<dbReference type="Proteomes" id="UP000309016">
    <property type="component" value="Chromosome"/>
</dbReference>
<protein>
    <submittedName>
        <fullName evidence="8">Response regulator transcription factor</fullName>
    </submittedName>
</protein>
<dbReference type="Pfam" id="PF00072">
    <property type="entry name" value="Response_reg"/>
    <property type="match status" value="1"/>
</dbReference>
<dbReference type="GO" id="GO:0000156">
    <property type="term" value="F:phosphorelay response regulator activity"/>
    <property type="evidence" value="ECO:0007669"/>
    <property type="project" value="TreeGrafter"/>
</dbReference>
<feature type="domain" description="Response regulatory" evidence="7">
    <location>
        <begin position="2"/>
        <end position="119"/>
    </location>
</feature>
<dbReference type="GO" id="GO:0032993">
    <property type="term" value="C:protein-DNA complex"/>
    <property type="evidence" value="ECO:0007669"/>
    <property type="project" value="TreeGrafter"/>
</dbReference>
<keyword evidence="4" id="KW-0238">DNA-binding</keyword>
<dbReference type="Gene3D" id="3.40.50.2300">
    <property type="match status" value="1"/>
</dbReference>
<keyword evidence="9" id="KW-1185">Reference proteome</keyword>
<evidence type="ECO:0000256" key="6">
    <source>
        <dbReference type="PROSITE-ProRule" id="PRU00169"/>
    </source>
</evidence>
<dbReference type="InterPro" id="IPR039420">
    <property type="entry name" value="WalR-like"/>
</dbReference>
<evidence type="ECO:0000256" key="4">
    <source>
        <dbReference type="ARBA" id="ARBA00023125"/>
    </source>
</evidence>
<evidence type="ECO:0000256" key="3">
    <source>
        <dbReference type="ARBA" id="ARBA00023015"/>
    </source>
</evidence>
<dbReference type="CDD" id="cd00156">
    <property type="entry name" value="REC"/>
    <property type="match status" value="1"/>
</dbReference>
<dbReference type="OrthoDB" id="9789181at2"/>
<proteinExistence type="predicted"/>
<evidence type="ECO:0000313" key="9">
    <source>
        <dbReference type="Proteomes" id="UP000309016"/>
    </source>
</evidence>
<name>A0A5B7X8S1_9FLAO</name>
<dbReference type="EMBL" id="CP040812">
    <property type="protein sequence ID" value="QCY71031.1"/>
    <property type="molecule type" value="Genomic_DNA"/>
</dbReference>
<evidence type="ECO:0000256" key="1">
    <source>
        <dbReference type="ARBA" id="ARBA00022553"/>
    </source>
</evidence>
<evidence type="ECO:0000256" key="5">
    <source>
        <dbReference type="ARBA" id="ARBA00023163"/>
    </source>
</evidence>
<gene>
    <name evidence="8" type="ORF">FHG64_17415</name>
</gene>
<evidence type="ECO:0000259" key="7">
    <source>
        <dbReference type="PROSITE" id="PS50110"/>
    </source>
</evidence>
<keyword evidence="3" id="KW-0805">Transcription regulation</keyword>
<dbReference type="AlphaFoldDB" id="A0A5B7X8S1"/>
<evidence type="ECO:0000313" key="8">
    <source>
        <dbReference type="EMBL" id="QCY71031.1"/>
    </source>
</evidence>
<dbReference type="GO" id="GO:0000976">
    <property type="term" value="F:transcription cis-regulatory region binding"/>
    <property type="evidence" value="ECO:0007669"/>
    <property type="project" value="TreeGrafter"/>
</dbReference>
<dbReference type="GO" id="GO:0005829">
    <property type="term" value="C:cytosol"/>
    <property type="evidence" value="ECO:0007669"/>
    <property type="project" value="TreeGrafter"/>
</dbReference>
<reference evidence="8 9" key="1">
    <citation type="submission" date="2019-06" db="EMBL/GenBank/DDBJ databases">
        <title>Complete genome sequence of Antarcticibacterium flavum KCTC 52984T from an Antarctic marine sediment.</title>
        <authorList>
            <person name="Lee Y.M."/>
            <person name="Shin S.C."/>
        </authorList>
    </citation>
    <scope>NUCLEOTIDE SEQUENCE [LARGE SCALE GENOMIC DNA]</scope>
    <source>
        <strain evidence="8 9">KCTC 52984</strain>
    </source>
</reference>
<keyword evidence="5" id="KW-0804">Transcription</keyword>
<keyword evidence="1 6" id="KW-0597">Phosphoprotein</keyword>
<dbReference type="GO" id="GO:0006355">
    <property type="term" value="P:regulation of DNA-templated transcription"/>
    <property type="evidence" value="ECO:0007669"/>
    <property type="project" value="TreeGrafter"/>
</dbReference>
<dbReference type="KEGG" id="afla:FHG64_17415"/>
<sequence length="123" mass="13783">MKTLLVEDDEFLLKSLSFFLRSKGYTVTGFDNGLDAMQYLENHENEIDIVITDLNLPFAGGQQVIRSLRTSRGQKLPLIVLTSSGVESTELEVFDLGADEFISKPFSPAVLLKRMEKLVVKQS</sequence>
<dbReference type="SMART" id="SM00448">
    <property type="entry name" value="REC"/>
    <property type="match status" value="1"/>
</dbReference>
<feature type="modified residue" description="4-aspartylphosphate" evidence="6">
    <location>
        <position position="53"/>
    </location>
</feature>
<evidence type="ECO:0000256" key="2">
    <source>
        <dbReference type="ARBA" id="ARBA00023012"/>
    </source>
</evidence>
<dbReference type="PANTHER" id="PTHR48111:SF1">
    <property type="entry name" value="TWO-COMPONENT RESPONSE REGULATOR ORR33"/>
    <property type="match status" value="1"/>
</dbReference>
<organism evidence="8 9">
    <name type="scientific">Antarcticibacterium flavum</name>
    <dbReference type="NCBI Taxonomy" id="2058175"/>
    <lineage>
        <taxon>Bacteria</taxon>
        <taxon>Pseudomonadati</taxon>
        <taxon>Bacteroidota</taxon>
        <taxon>Flavobacteriia</taxon>
        <taxon>Flavobacteriales</taxon>
        <taxon>Flavobacteriaceae</taxon>
        <taxon>Antarcticibacterium</taxon>
    </lineage>
</organism>
<keyword evidence="2" id="KW-0902">Two-component regulatory system</keyword>
<dbReference type="PANTHER" id="PTHR48111">
    <property type="entry name" value="REGULATOR OF RPOS"/>
    <property type="match status" value="1"/>
</dbReference>
<dbReference type="PROSITE" id="PS50110">
    <property type="entry name" value="RESPONSE_REGULATORY"/>
    <property type="match status" value="1"/>
</dbReference>
<dbReference type="SUPFAM" id="SSF52172">
    <property type="entry name" value="CheY-like"/>
    <property type="match status" value="1"/>
</dbReference>